<dbReference type="AlphaFoldDB" id="D6XBS2"/>
<feature type="compositionally biased region" description="Low complexity" evidence="1">
    <location>
        <begin position="67"/>
        <end position="76"/>
    </location>
</feature>
<evidence type="ECO:0000256" key="1">
    <source>
        <dbReference type="SAM" id="MobiDB-lite"/>
    </source>
</evidence>
<dbReference type="Proteomes" id="UP000002785">
    <property type="component" value="Chromosome"/>
</dbReference>
<evidence type="ECO:0000313" key="2">
    <source>
        <dbReference type="EMBL" id="EFH28203.1"/>
    </source>
</evidence>
<feature type="compositionally biased region" description="Polar residues" evidence="1">
    <location>
        <begin position="1"/>
        <end position="18"/>
    </location>
</feature>
<dbReference type="EMBL" id="CM000951">
    <property type="protein sequence ID" value="EFH28203.1"/>
    <property type="molecule type" value="Genomic_DNA"/>
</dbReference>
<evidence type="ECO:0000313" key="3">
    <source>
        <dbReference type="Proteomes" id="UP000002785"/>
    </source>
</evidence>
<protein>
    <submittedName>
        <fullName evidence="2">Uncharacterized protein</fullName>
    </submittedName>
</protein>
<gene>
    <name evidence="2" type="ORF">SSEG_10407</name>
</gene>
<accession>D6XBS2</accession>
<feature type="region of interest" description="Disordered" evidence="1">
    <location>
        <begin position="1"/>
        <end position="26"/>
    </location>
</feature>
<proteinExistence type="predicted"/>
<feature type="region of interest" description="Disordered" evidence="1">
    <location>
        <begin position="67"/>
        <end position="105"/>
    </location>
</feature>
<sequence length="131" mass="13623">METASATWWIRSSSQGAPSPTACGKSLASLSQETPCSASVPVRNEAMPRRSTAGAYGCGSAIRSSSVIRPSRSSARLSIGGTGPRNGSRAAGRDEEPTRKTPKQAGCELSKRFDACITATGCQRAGPREFS</sequence>
<dbReference type="HOGENOM" id="CLU_1926454_0_0_11"/>
<organism evidence="2 3">
    <name type="scientific">Streptomyces sviceus (strain ATCC 29083 / DSM 924 / JCM 4929 / NBRC 13980 / NCIMB 11184 / NRRL 5439 / UC 5370)</name>
    <dbReference type="NCBI Taxonomy" id="463191"/>
    <lineage>
        <taxon>Bacteria</taxon>
        <taxon>Bacillati</taxon>
        <taxon>Actinomycetota</taxon>
        <taxon>Actinomycetes</taxon>
        <taxon>Kitasatosporales</taxon>
        <taxon>Streptomycetaceae</taxon>
        <taxon>Streptomyces</taxon>
    </lineage>
</organism>
<keyword evidence="3" id="KW-1185">Reference proteome</keyword>
<name>D6XBS2_STRX2</name>
<reference evidence="2" key="1">
    <citation type="submission" date="2009-10" db="EMBL/GenBank/DDBJ databases">
        <title>The genome sequence of Streptomyces sviceus strain ATCC 29083.</title>
        <authorList>
            <consortium name="The Broad Institute Genome Sequencing Platform"/>
            <consortium name="Broad Institute Microbial Sequencing Center"/>
            <person name="Fischbach M."/>
            <person name="Godfrey P."/>
            <person name="Ward D."/>
            <person name="Young S."/>
            <person name="Zeng Q."/>
            <person name="Koehrsen M."/>
            <person name="Alvarado L."/>
            <person name="Berlin A.M."/>
            <person name="Bochicchio J."/>
            <person name="Borenstein D."/>
            <person name="Chapman S.B."/>
            <person name="Chen Z."/>
            <person name="Engels R."/>
            <person name="Freedman E."/>
            <person name="Gellesch M."/>
            <person name="Goldberg J."/>
            <person name="Griggs A."/>
            <person name="Gujja S."/>
            <person name="Heilman E.R."/>
            <person name="Heiman D.I."/>
            <person name="Hepburn T.A."/>
            <person name="Howarth C."/>
            <person name="Jen D."/>
            <person name="Larson L."/>
            <person name="Lewis B."/>
            <person name="Mehta T."/>
            <person name="Park D."/>
            <person name="Pearson M."/>
            <person name="Richards J."/>
            <person name="Roberts A."/>
            <person name="Saif S."/>
            <person name="Shea T.D."/>
            <person name="Shenoy N."/>
            <person name="Sisk P."/>
            <person name="Stolte C."/>
            <person name="Sykes S.N."/>
            <person name="Thomson T."/>
            <person name="Walk T."/>
            <person name="White J."/>
            <person name="Yandava C."/>
            <person name="Straight P."/>
            <person name="Clardy J."/>
            <person name="Hung D."/>
            <person name="Kolter R."/>
            <person name="Mekalanos J."/>
            <person name="Walker S."/>
            <person name="Walsh C.T."/>
            <person name="Wieland-Brown L.C."/>
            <person name="Haas B."/>
            <person name="Nusbaum C."/>
            <person name="Birren B."/>
        </authorList>
    </citation>
    <scope>NUCLEOTIDE SEQUENCE [LARGE SCALE GENOMIC DNA]</scope>
    <source>
        <strain evidence="2">ATCC 29083</strain>
    </source>
</reference>